<dbReference type="PANTHER" id="PTHR32243:SF18">
    <property type="entry name" value="INNER MEMBRANE ABC TRANSPORTER PERMEASE PROTEIN YCJP"/>
    <property type="match status" value="1"/>
</dbReference>
<dbReference type="InterPro" id="IPR050901">
    <property type="entry name" value="BP-dep_ABC_trans_perm"/>
</dbReference>
<keyword evidence="3" id="KW-1003">Cell membrane</keyword>
<dbReference type="CDD" id="cd06261">
    <property type="entry name" value="TM_PBP2"/>
    <property type="match status" value="1"/>
</dbReference>
<evidence type="ECO:0000256" key="2">
    <source>
        <dbReference type="ARBA" id="ARBA00022448"/>
    </source>
</evidence>
<keyword evidence="2 7" id="KW-0813">Transport</keyword>
<dbReference type="InterPro" id="IPR035906">
    <property type="entry name" value="MetI-like_sf"/>
</dbReference>
<evidence type="ECO:0000256" key="4">
    <source>
        <dbReference type="ARBA" id="ARBA00022692"/>
    </source>
</evidence>
<feature type="transmembrane region" description="Helical" evidence="7">
    <location>
        <begin position="108"/>
        <end position="129"/>
    </location>
</feature>
<feature type="transmembrane region" description="Helical" evidence="7">
    <location>
        <begin position="12"/>
        <end position="36"/>
    </location>
</feature>
<dbReference type="AlphaFoldDB" id="A0A1V5SXM8"/>
<feature type="transmembrane region" description="Helical" evidence="7">
    <location>
        <begin position="243"/>
        <end position="266"/>
    </location>
</feature>
<feature type="domain" description="ABC transmembrane type-1" evidence="8">
    <location>
        <begin position="70"/>
        <end position="261"/>
    </location>
</feature>
<comment type="caution">
    <text evidence="9">The sequence shown here is derived from an EMBL/GenBank/DDBJ whole genome shotgun (WGS) entry which is preliminary data.</text>
</comment>
<keyword evidence="5 7" id="KW-1133">Transmembrane helix</keyword>
<evidence type="ECO:0000256" key="7">
    <source>
        <dbReference type="RuleBase" id="RU363032"/>
    </source>
</evidence>
<organism evidence="9">
    <name type="scientific">Candidatus Atribacter allofermentans</name>
    <dbReference type="NCBI Taxonomy" id="1852833"/>
    <lineage>
        <taxon>Bacteria</taxon>
        <taxon>Pseudomonadati</taxon>
        <taxon>Atribacterota</taxon>
        <taxon>Atribacteria</taxon>
        <taxon>Atribacterales</taxon>
        <taxon>Atribacteraceae</taxon>
        <taxon>Atribacter</taxon>
    </lineage>
</organism>
<sequence>MKVNKYKIGDYTWMAIGIFITILLLLPVYFMIIYGFETLQDMFHVPPYWFPPKITFQPFIETFIGLSSNIINSLIIATGSLLITLFTAPFAGYALAHYGFKFGKYVNFTLILSQMFPVVMLSIPIFMMYSNVGLINTRLGLILANATYTIPLCTLILTAYMRSMPFELIEAGLIDGASHFTSFFKIVVPVVKSGIATSAIFAFLMPWADFVYALVITTDNKIQPMSVGLYKYMELYGLRWNNLMAGGFIFSIPALVVVTLTGKFIIKGLTAGALKQ</sequence>
<dbReference type="Proteomes" id="UP000485569">
    <property type="component" value="Unassembled WGS sequence"/>
</dbReference>
<feature type="transmembrane region" description="Helical" evidence="7">
    <location>
        <begin position="141"/>
        <end position="161"/>
    </location>
</feature>
<name>A0A1V5SXM8_9BACT</name>
<feature type="transmembrane region" description="Helical" evidence="7">
    <location>
        <begin position="182"/>
        <end position="205"/>
    </location>
</feature>
<dbReference type="GO" id="GO:0005886">
    <property type="term" value="C:plasma membrane"/>
    <property type="evidence" value="ECO:0007669"/>
    <property type="project" value="UniProtKB-SubCell"/>
</dbReference>
<dbReference type="Gene3D" id="1.10.3720.10">
    <property type="entry name" value="MetI-like"/>
    <property type="match status" value="1"/>
</dbReference>
<keyword evidence="6 7" id="KW-0472">Membrane</keyword>
<accession>A0A1V5SXM8</accession>
<gene>
    <name evidence="9" type="primary">ycjP_3</name>
    <name evidence="9" type="ORF">BWY41_00885</name>
</gene>
<evidence type="ECO:0000256" key="6">
    <source>
        <dbReference type="ARBA" id="ARBA00023136"/>
    </source>
</evidence>
<comment type="similarity">
    <text evidence="7">Belongs to the binding-protein-dependent transport system permease family.</text>
</comment>
<reference evidence="9" key="1">
    <citation type="submission" date="2017-02" db="EMBL/GenBank/DDBJ databases">
        <title>Delving into the versatile metabolic prowess of the omnipresent phylum Bacteroidetes.</title>
        <authorList>
            <person name="Nobu M.K."/>
            <person name="Mei R."/>
            <person name="Narihiro T."/>
            <person name="Kuroda K."/>
            <person name="Liu W.-T."/>
        </authorList>
    </citation>
    <scope>NUCLEOTIDE SEQUENCE</scope>
    <source>
        <strain evidence="9">ADurb.Bin276</strain>
    </source>
</reference>
<dbReference type="PANTHER" id="PTHR32243">
    <property type="entry name" value="MALTOSE TRANSPORT SYSTEM PERMEASE-RELATED"/>
    <property type="match status" value="1"/>
</dbReference>
<dbReference type="EMBL" id="MWBQ01000055">
    <property type="protein sequence ID" value="OQA59269.1"/>
    <property type="molecule type" value="Genomic_DNA"/>
</dbReference>
<dbReference type="Pfam" id="PF00528">
    <property type="entry name" value="BPD_transp_1"/>
    <property type="match status" value="1"/>
</dbReference>
<dbReference type="PROSITE" id="PS50928">
    <property type="entry name" value="ABC_TM1"/>
    <property type="match status" value="1"/>
</dbReference>
<proteinExistence type="inferred from homology"/>
<keyword evidence="4 7" id="KW-0812">Transmembrane</keyword>
<evidence type="ECO:0000259" key="8">
    <source>
        <dbReference type="PROSITE" id="PS50928"/>
    </source>
</evidence>
<dbReference type="SUPFAM" id="SSF161098">
    <property type="entry name" value="MetI-like"/>
    <property type="match status" value="1"/>
</dbReference>
<dbReference type="InterPro" id="IPR000515">
    <property type="entry name" value="MetI-like"/>
</dbReference>
<dbReference type="GO" id="GO:0055085">
    <property type="term" value="P:transmembrane transport"/>
    <property type="evidence" value="ECO:0007669"/>
    <property type="project" value="InterPro"/>
</dbReference>
<evidence type="ECO:0000256" key="5">
    <source>
        <dbReference type="ARBA" id="ARBA00022989"/>
    </source>
</evidence>
<evidence type="ECO:0000256" key="1">
    <source>
        <dbReference type="ARBA" id="ARBA00004651"/>
    </source>
</evidence>
<feature type="transmembrane region" description="Helical" evidence="7">
    <location>
        <begin position="70"/>
        <end position="96"/>
    </location>
</feature>
<evidence type="ECO:0000256" key="3">
    <source>
        <dbReference type="ARBA" id="ARBA00022475"/>
    </source>
</evidence>
<protein>
    <submittedName>
        <fullName evidence="9">Inner membrane ABC transporter permease protein YcjP</fullName>
    </submittedName>
</protein>
<evidence type="ECO:0000313" key="9">
    <source>
        <dbReference type="EMBL" id="OQA59269.1"/>
    </source>
</evidence>
<comment type="subcellular location">
    <subcellularLocation>
        <location evidence="1 7">Cell membrane</location>
        <topology evidence="1 7">Multi-pass membrane protein</topology>
    </subcellularLocation>
</comment>